<keyword evidence="3 5" id="KW-0812">Transmembrane</keyword>
<evidence type="ECO:0000313" key="5">
    <source>
        <dbReference type="EMBL" id="CRY81311.1"/>
    </source>
</evidence>
<reference evidence="6" key="1">
    <citation type="submission" date="2015-03" db="EMBL/GenBank/DDBJ databases">
        <authorList>
            <consortium name="Pathogen Informatics"/>
        </authorList>
    </citation>
    <scope>NUCLEOTIDE SEQUENCE [LARGE SCALE GENOMIC DNA]</scope>
    <source>
        <strain evidence="6">NCTC11134</strain>
        <plasmid evidence="6">2</plasmid>
    </source>
</reference>
<dbReference type="RefSeq" id="WP_060593992.1">
    <property type="nucleotide sequence ID" value="NZ_CP031418.1"/>
</dbReference>
<accession>A0A0H5PFI6</accession>
<evidence type="ECO:0000256" key="2">
    <source>
        <dbReference type="ARBA" id="ARBA00023163"/>
    </source>
</evidence>
<geneLocation type="plasmid" evidence="5">
    <name>2</name>
</geneLocation>
<name>A0A0H5PFI6_NOCFR</name>
<dbReference type="AlphaFoldDB" id="A0A0H5PFI6"/>
<dbReference type="InterPro" id="IPR027383">
    <property type="entry name" value="Znf_put"/>
</dbReference>
<feature type="transmembrane region" description="Helical" evidence="3">
    <location>
        <begin position="96"/>
        <end position="118"/>
    </location>
</feature>
<dbReference type="Proteomes" id="UP000057820">
    <property type="component" value="Plasmid 2"/>
</dbReference>
<dbReference type="InterPro" id="IPR041916">
    <property type="entry name" value="Anti_sigma_zinc_sf"/>
</dbReference>
<keyword evidence="5" id="KW-0614">Plasmid</keyword>
<evidence type="ECO:0000256" key="3">
    <source>
        <dbReference type="SAM" id="Phobius"/>
    </source>
</evidence>
<evidence type="ECO:0000259" key="4">
    <source>
        <dbReference type="Pfam" id="PF13490"/>
    </source>
</evidence>
<protein>
    <submittedName>
        <fullName evidence="5">Predicted transmembrane transcriptional regulator (Anti-sigma factor)</fullName>
    </submittedName>
</protein>
<dbReference type="KEGG" id="nfr:ERS450000_04347"/>
<keyword evidence="3" id="KW-1133">Transmembrane helix</keyword>
<gene>
    <name evidence="5" type="ORF">ERS450000_04347</name>
</gene>
<evidence type="ECO:0000256" key="1">
    <source>
        <dbReference type="ARBA" id="ARBA00023015"/>
    </source>
</evidence>
<dbReference type="EMBL" id="LN868939">
    <property type="protein sequence ID" value="CRY81311.1"/>
    <property type="molecule type" value="Genomic_DNA"/>
</dbReference>
<proteinExistence type="predicted"/>
<keyword evidence="1" id="KW-0805">Transcription regulation</keyword>
<evidence type="ECO:0000313" key="6">
    <source>
        <dbReference type="Proteomes" id="UP000057820"/>
    </source>
</evidence>
<dbReference type="Gene3D" id="1.10.10.1320">
    <property type="entry name" value="Anti-sigma factor, zinc-finger domain"/>
    <property type="match status" value="1"/>
</dbReference>
<sequence>MTEIADDYTTWDAAYVLGALGSAERREYEEHLAGCPVCRAAVTELAGLPGMLALVDADTAEAMIGASDERAPAPAAPDLLPTLAAAAERRRRRSRWVAVGAALAGAAAAVAIAVPVLAGREQPAPPVTAEQVLAERSMSPVEPTPIAASFRLLADGDRTRVVMTCDYGAGEQAYTRRYRLAVIGADGSRVDLGEWPAGPGTSLTVDSSVDLAPEQVRRVEITSAETNRVLLTGDV</sequence>
<dbReference type="Pfam" id="PF13490">
    <property type="entry name" value="zf-HC2"/>
    <property type="match status" value="1"/>
</dbReference>
<organism evidence="5 6">
    <name type="scientific">Nocardia farcinica</name>
    <dbReference type="NCBI Taxonomy" id="37329"/>
    <lineage>
        <taxon>Bacteria</taxon>
        <taxon>Bacillati</taxon>
        <taxon>Actinomycetota</taxon>
        <taxon>Actinomycetes</taxon>
        <taxon>Mycobacteriales</taxon>
        <taxon>Nocardiaceae</taxon>
        <taxon>Nocardia</taxon>
    </lineage>
</organism>
<keyword evidence="3" id="KW-0472">Membrane</keyword>
<keyword evidence="2" id="KW-0804">Transcription</keyword>
<feature type="domain" description="Putative zinc-finger" evidence="4">
    <location>
        <begin position="14"/>
        <end position="39"/>
    </location>
</feature>